<dbReference type="Proteomes" id="UP000199542">
    <property type="component" value="Unassembled WGS sequence"/>
</dbReference>
<name>A0A1G4T9E3_9HYPH</name>
<organism evidence="1 2">
    <name type="scientific">Rhizobium mongolense subsp. loessense</name>
    <dbReference type="NCBI Taxonomy" id="158890"/>
    <lineage>
        <taxon>Bacteria</taxon>
        <taxon>Pseudomonadati</taxon>
        <taxon>Pseudomonadota</taxon>
        <taxon>Alphaproteobacteria</taxon>
        <taxon>Hyphomicrobiales</taxon>
        <taxon>Rhizobiaceae</taxon>
        <taxon>Rhizobium/Agrobacterium group</taxon>
        <taxon>Rhizobium</taxon>
    </lineage>
</organism>
<proteinExistence type="predicted"/>
<gene>
    <name evidence="1" type="ORF">SAMN02927900_04778</name>
</gene>
<reference evidence="1 2" key="1">
    <citation type="submission" date="2016-10" db="EMBL/GenBank/DDBJ databases">
        <authorList>
            <person name="de Groot N.N."/>
        </authorList>
    </citation>
    <scope>NUCLEOTIDE SEQUENCE [LARGE SCALE GENOMIC DNA]</scope>
    <source>
        <strain evidence="1 2">CGMCC 1.3401</strain>
    </source>
</reference>
<evidence type="ECO:0000313" key="1">
    <source>
        <dbReference type="EMBL" id="SCW77169.1"/>
    </source>
</evidence>
<dbReference type="AlphaFoldDB" id="A0A1G4T9E3"/>
<sequence>MKKFLGYIAWDFALNEPKSGTRRFKVWTTEREAGRGIPEGSNRYGVKPVYVEVEA</sequence>
<accession>A0A1G4T9E3</accession>
<evidence type="ECO:0000313" key="2">
    <source>
        <dbReference type="Proteomes" id="UP000199542"/>
    </source>
</evidence>
<dbReference type="EMBL" id="FMTM01000008">
    <property type="protein sequence ID" value="SCW77169.1"/>
    <property type="molecule type" value="Genomic_DNA"/>
</dbReference>
<dbReference type="RefSeq" id="WP_167363963.1">
    <property type="nucleotide sequence ID" value="NZ_FMTM01000008.1"/>
</dbReference>
<protein>
    <submittedName>
        <fullName evidence="1">Uncharacterized protein</fullName>
    </submittedName>
</protein>